<keyword evidence="2" id="KW-0863">Zinc-finger</keyword>
<keyword evidence="6" id="KW-1185">Reference proteome</keyword>
<dbReference type="EMBL" id="JAJJMB010009242">
    <property type="protein sequence ID" value="KAI3914656.1"/>
    <property type="molecule type" value="Genomic_DNA"/>
</dbReference>
<dbReference type="PANTHER" id="PTHR46858">
    <property type="entry name" value="OS05G0521000 PROTEIN"/>
    <property type="match status" value="1"/>
</dbReference>
<comment type="caution">
    <text evidence="5">The sequence shown here is derived from an EMBL/GenBank/DDBJ whole genome shotgun (WGS) entry which is preliminary data.</text>
</comment>
<dbReference type="PANTHER" id="PTHR46858:SF5">
    <property type="entry name" value="E3 UBIQUITIN-PROTEIN LIGASE APD1-RELATED"/>
    <property type="match status" value="1"/>
</dbReference>
<evidence type="ECO:0000256" key="3">
    <source>
        <dbReference type="ARBA" id="ARBA00022833"/>
    </source>
</evidence>
<feature type="domain" description="E3 ubiquitin-protein ligase APD1-4 middle" evidence="4">
    <location>
        <begin position="26"/>
        <end position="69"/>
    </location>
</feature>
<dbReference type="GO" id="GO:0061630">
    <property type="term" value="F:ubiquitin protein ligase activity"/>
    <property type="evidence" value="ECO:0007669"/>
    <property type="project" value="TreeGrafter"/>
</dbReference>
<dbReference type="Pfam" id="PF16041">
    <property type="entry name" value="APD1-4_M"/>
    <property type="match status" value="1"/>
</dbReference>
<evidence type="ECO:0000313" key="5">
    <source>
        <dbReference type="EMBL" id="KAI3914656.1"/>
    </source>
</evidence>
<evidence type="ECO:0000256" key="2">
    <source>
        <dbReference type="ARBA" id="ARBA00022771"/>
    </source>
</evidence>
<keyword evidence="1" id="KW-0479">Metal-binding</keyword>
<dbReference type="GO" id="GO:0008270">
    <property type="term" value="F:zinc ion binding"/>
    <property type="evidence" value="ECO:0007669"/>
    <property type="project" value="UniProtKB-KW"/>
</dbReference>
<feature type="non-terminal residue" evidence="5">
    <location>
        <position position="165"/>
    </location>
</feature>
<dbReference type="AlphaFoldDB" id="A0AAD4SQ69"/>
<proteinExistence type="predicted"/>
<dbReference type="Proteomes" id="UP001202328">
    <property type="component" value="Unassembled WGS sequence"/>
</dbReference>
<name>A0AAD4SQ69_9MAGN</name>
<dbReference type="InterPro" id="IPR032010">
    <property type="entry name" value="APD1-4_M"/>
</dbReference>
<feature type="non-terminal residue" evidence="5">
    <location>
        <position position="1"/>
    </location>
</feature>
<evidence type="ECO:0000313" key="6">
    <source>
        <dbReference type="Proteomes" id="UP001202328"/>
    </source>
</evidence>
<gene>
    <name evidence="5" type="ORF">MKW98_004807</name>
</gene>
<dbReference type="SUPFAM" id="SSF49503">
    <property type="entry name" value="Cupredoxins"/>
    <property type="match status" value="1"/>
</dbReference>
<dbReference type="GO" id="GO:0005768">
    <property type="term" value="C:endosome"/>
    <property type="evidence" value="ECO:0007669"/>
    <property type="project" value="TreeGrafter"/>
</dbReference>
<organism evidence="5 6">
    <name type="scientific">Papaver atlanticum</name>
    <dbReference type="NCBI Taxonomy" id="357466"/>
    <lineage>
        <taxon>Eukaryota</taxon>
        <taxon>Viridiplantae</taxon>
        <taxon>Streptophyta</taxon>
        <taxon>Embryophyta</taxon>
        <taxon>Tracheophyta</taxon>
        <taxon>Spermatophyta</taxon>
        <taxon>Magnoliopsida</taxon>
        <taxon>Ranunculales</taxon>
        <taxon>Papaveraceae</taxon>
        <taxon>Papaveroideae</taxon>
        <taxon>Papaver</taxon>
    </lineage>
</organism>
<evidence type="ECO:0000259" key="4">
    <source>
        <dbReference type="Pfam" id="PF16041"/>
    </source>
</evidence>
<dbReference type="GO" id="GO:0016567">
    <property type="term" value="P:protein ubiquitination"/>
    <property type="evidence" value="ECO:0007669"/>
    <property type="project" value="TreeGrafter"/>
</dbReference>
<sequence>LVEWIEDQSYPNTTLSWSIIKGSGRIQKKVFTSSYYYVAMANINPEPAEVKLNISIHAFLYNTTKAYYKVAVQFDVNRLVFLSDFFVKVSFDKPAKDYYIVAYTRFTRVNLTTTSVLRYTNSQTDASWPLPVAPPLLTHWSMKQARTFRWNLTAPEQHFEYHVHK</sequence>
<evidence type="ECO:0000256" key="1">
    <source>
        <dbReference type="ARBA" id="ARBA00022723"/>
    </source>
</evidence>
<accession>A0AAD4SQ69</accession>
<protein>
    <recommendedName>
        <fullName evidence="4">E3 ubiquitin-protein ligase APD1-4 middle domain-containing protein</fullName>
    </recommendedName>
</protein>
<reference evidence="5" key="1">
    <citation type="submission" date="2022-04" db="EMBL/GenBank/DDBJ databases">
        <title>A functionally conserved STORR gene fusion in Papaver species that diverged 16.8 million years ago.</title>
        <authorList>
            <person name="Catania T."/>
        </authorList>
    </citation>
    <scope>NUCLEOTIDE SEQUENCE</scope>
    <source>
        <strain evidence="5">S-188037</strain>
    </source>
</reference>
<dbReference type="InterPro" id="IPR008972">
    <property type="entry name" value="Cupredoxin"/>
</dbReference>
<dbReference type="GO" id="GO:0009705">
    <property type="term" value="C:plant-type vacuole membrane"/>
    <property type="evidence" value="ECO:0007669"/>
    <property type="project" value="TreeGrafter"/>
</dbReference>
<keyword evidence="3" id="KW-0862">Zinc</keyword>